<dbReference type="GO" id="GO:0005985">
    <property type="term" value="P:sucrose metabolic process"/>
    <property type="evidence" value="ECO:0007669"/>
    <property type="project" value="UniProtKB-UniPathway"/>
</dbReference>
<name>A0A1W5ZRL7_9BACI</name>
<dbReference type="InterPro" id="IPR023296">
    <property type="entry name" value="Glyco_hydro_beta-prop_sf"/>
</dbReference>
<organism evidence="12 13">
    <name type="scientific">Halobacillus mangrovi</name>
    <dbReference type="NCBI Taxonomy" id="402384"/>
    <lineage>
        <taxon>Bacteria</taxon>
        <taxon>Bacillati</taxon>
        <taxon>Bacillota</taxon>
        <taxon>Bacilli</taxon>
        <taxon>Bacillales</taxon>
        <taxon>Bacillaceae</taxon>
        <taxon>Halobacillus</taxon>
    </lineage>
</organism>
<keyword evidence="13" id="KW-1185">Reference proteome</keyword>
<dbReference type="NCBIfam" id="TIGR01322">
    <property type="entry name" value="scrB_fam"/>
    <property type="match status" value="1"/>
</dbReference>
<dbReference type="AlphaFoldDB" id="A0A1W5ZRL7"/>
<dbReference type="KEGG" id="hmn:HM131_03500"/>
<feature type="domain" description="Glycosyl hydrolase family 32 C-terminal" evidence="11">
    <location>
        <begin position="344"/>
        <end position="477"/>
    </location>
</feature>
<keyword evidence="9" id="KW-0963">Cytoplasm</keyword>
<keyword evidence="9" id="KW-0119">Carbohydrate metabolism</keyword>
<evidence type="ECO:0000256" key="8">
    <source>
        <dbReference type="RuleBase" id="RU362110"/>
    </source>
</evidence>
<dbReference type="GO" id="GO:0005737">
    <property type="term" value="C:cytoplasm"/>
    <property type="evidence" value="ECO:0007669"/>
    <property type="project" value="UniProtKB-SubCell"/>
</dbReference>
<comment type="subcellular location">
    <subcellularLocation>
        <location evidence="9">Cytoplasm</location>
    </subcellularLocation>
</comment>
<dbReference type="CDD" id="cd18623">
    <property type="entry name" value="GH32_ScrB-like"/>
    <property type="match status" value="1"/>
</dbReference>
<comment type="function">
    <text evidence="9">Enables the bacterium to metabolize sucrose as a sole carbon source.</text>
</comment>
<accession>A0A1W5ZRL7</accession>
<dbReference type="InterPro" id="IPR051214">
    <property type="entry name" value="GH32_Enzymes"/>
</dbReference>
<proteinExistence type="inferred from homology"/>
<evidence type="ECO:0000313" key="12">
    <source>
        <dbReference type="EMBL" id="ARI75950.1"/>
    </source>
</evidence>
<dbReference type="InterPro" id="IPR013320">
    <property type="entry name" value="ConA-like_dom_sf"/>
</dbReference>
<reference evidence="12 13" key="1">
    <citation type="submission" date="2017-04" db="EMBL/GenBank/DDBJ databases">
        <title>The whole genome sequencing and assembly of Halobacillus mangrovi strain.</title>
        <authorList>
            <person name="Lee S.-J."/>
            <person name="Park M.-K."/>
            <person name="Kim J.-Y."/>
            <person name="Lee Y.-J."/>
            <person name="Yi H."/>
            <person name="Bahn Y.-S."/>
            <person name="Kim J.F."/>
            <person name="Lee D.-W."/>
        </authorList>
    </citation>
    <scope>NUCLEOTIDE SEQUENCE [LARGE SCALE GENOMIC DNA]</scope>
    <source>
        <strain evidence="12 13">KTB 131</strain>
    </source>
</reference>
<dbReference type="OrthoDB" id="9759709at2"/>
<dbReference type="EMBL" id="CP020772">
    <property type="protein sequence ID" value="ARI75950.1"/>
    <property type="molecule type" value="Genomic_DNA"/>
</dbReference>
<dbReference type="STRING" id="402384.HM131_03500"/>
<dbReference type="Proteomes" id="UP000192527">
    <property type="component" value="Chromosome"/>
</dbReference>
<comment type="similarity">
    <text evidence="2 8">Belongs to the glycosyl hydrolase 32 family.</text>
</comment>
<dbReference type="PANTHER" id="PTHR43101">
    <property type="entry name" value="BETA-FRUCTOSIDASE"/>
    <property type="match status" value="1"/>
</dbReference>
<evidence type="ECO:0000256" key="4">
    <source>
        <dbReference type="ARBA" id="ARBA00019623"/>
    </source>
</evidence>
<dbReference type="PANTHER" id="PTHR43101:SF1">
    <property type="entry name" value="BETA-FRUCTOSIDASE"/>
    <property type="match status" value="1"/>
</dbReference>
<dbReference type="InterPro" id="IPR006232">
    <property type="entry name" value="Suc6P_hydrolase"/>
</dbReference>
<evidence type="ECO:0000259" key="11">
    <source>
        <dbReference type="Pfam" id="PF08244"/>
    </source>
</evidence>
<dbReference type="PROSITE" id="PS00609">
    <property type="entry name" value="GLYCOSYL_HYDROL_F32"/>
    <property type="match status" value="1"/>
</dbReference>
<dbReference type="SUPFAM" id="SSF49899">
    <property type="entry name" value="Concanavalin A-like lectins/glucanases"/>
    <property type="match status" value="1"/>
</dbReference>
<protein>
    <recommendedName>
        <fullName evidence="4 8">Sucrose-6-phosphate hydrolase</fullName>
        <ecNumber evidence="3 8">3.2.1.26</ecNumber>
    </recommendedName>
    <alternativeName>
        <fullName evidence="7 9">Invertase</fullName>
    </alternativeName>
</protein>
<keyword evidence="6 8" id="KW-0326">Glycosidase</keyword>
<evidence type="ECO:0000256" key="2">
    <source>
        <dbReference type="ARBA" id="ARBA00009902"/>
    </source>
</evidence>
<dbReference type="EC" id="3.2.1.26" evidence="3 8"/>
<evidence type="ECO:0000256" key="5">
    <source>
        <dbReference type="ARBA" id="ARBA00022801"/>
    </source>
</evidence>
<dbReference type="InterPro" id="IPR018053">
    <property type="entry name" value="Glyco_hydro_32_AS"/>
</dbReference>
<sequence>MSEKDQQLRAQAIEEIEKYKQKVEADPYRQSFHHMPPVGLLNDPNGFIQWKGIYHLFYQWMPFDTGHGAKFWGHYTSDDFVNWTHEKAALTPSEWFDKNGVYSGSAVSHEGLLYLFYTGNVKDEQGNRETYQCLAVSEDGIHFEKKGVVVHLPAGYTAHFRDPKVWKKSDHWYMVIGAQSENMEGKAVLFRSSNLYEWEFLGSITGSNEEQLGDFGYMWECPDVFELNGKDILVVSPQGLEEEGMNYANTYQSGYFAGTLDYDHPKFVHGPFRELDRGFEFYAPQTTLDEKGRRILVGWMGVPDQYEQAHPTIENQWVHCLTLPRELTWNGEQMLQKPVEELKEMRGPVLLHSSITIENDQKAIRGVEGKPVELNLEFDKVEDQFAIELFQHASLSYKEGILTLSRPHLEDKKKTEFRRVKLEDGLKNLHLFIDHSSIEVFVNDGKEVFTSRIFPQPEEERILFTSLGTTTFSIEQWKLNGFQFD</sequence>
<dbReference type="InterPro" id="IPR013189">
    <property type="entry name" value="Glyco_hydro_32_C"/>
</dbReference>
<evidence type="ECO:0000259" key="10">
    <source>
        <dbReference type="Pfam" id="PF00251"/>
    </source>
</evidence>
<dbReference type="RefSeq" id="WP_085027988.1">
    <property type="nucleotide sequence ID" value="NZ_CP020772.1"/>
</dbReference>
<evidence type="ECO:0000256" key="3">
    <source>
        <dbReference type="ARBA" id="ARBA00012758"/>
    </source>
</evidence>
<dbReference type="InterPro" id="IPR013148">
    <property type="entry name" value="Glyco_hydro_32_N"/>
</dbReference>
<evidence type="ECO:0000256" key="9">
    <source>
        <dbReference type="RuleBase" id="RU365015"/>
    </source>
</evidence>
<evidence type="ECO:0000313" key="13">
    <source>
        <dbReference type="Proteomes" id="UP000192527"/>
    </source>
</evidence>
<dbReference type="Pfam" id="PF00251">
    <property type="entry name" value="Glyco_hydro_32N"/>
    <property type="match status" value="1"/>
</dbReference>
<dbReference type="SMART" id="SM00640">
    <property type="entry name" value="Glyco_32"/>
    <property type="match status" value="1"/>
</dbReference>
<evidence type="ECO:0000256" key="1">
    <source>
        <dbReference type="ARBA" id="ARBA00004914"/>
    </source>
</evidence>
<feature type="domain" description="Glycosyl hydrolase family 32 N-terminal" evidence="10">
    <location>
        <begin position="33"/>
        <end position="338"/>
    </location>
</feature>
<dbReference type="SUPFAM" id="SSF75005">
    <property type="entry name" value="Arabinanase/levansucrase/invertase"/>
    <property type="match status" value="1"/>
</dbReference>
<dbReference type="Gene3D" id="2.115.10.20">
    <property type="entry name" value="Glycosyl hydrolase domain, family 43"/>
    <property type="match status" value="1"/>
</dbReference>
<dbReference type="Gene3D" id="2.60.120.560">
    <property type="entry name" value="Exo-inulinase, domain 1"/>
    <property type="match status" value="1"/>
</dbReference>
<keyword evidence="5 8" id="KW-0378">Hydrolase</keyword>
<dbReference type="GO" id="GO:0004564">
    <property type="term" value="F:beta-fructofuranosidase activity"/>
    <property type="evidence" value="ECO:0007669"/>
    <property type="project" value="UniProtKB-EC"/>
</dbReference>
<dbReference type="Pfam" id="PF08244">
    <property type="entry name" value="Glyco_hydro_32C"/>
    <property type="match status" value="1"/>
</dbReference>
<evidence type="ECO:0000256" key="6">
    <source>
        <dbReference type="ARBA" id="ARBA00023295"/>
    </source>
</evidence>
<comment type="pathway">
    <text evidence="1 9">Glycan biosynthesis; sucrose metabolism.</text>
</comment>
<evidence type="ECO:0000256" key="7">
    <source>
        <dbReference type="ARBA" id="ARBA00033367"/>
    </source>
</evidence>
<dbReference type="UniPathway" id="UPA00238"/>
<comment type="catalytic activity">
    <reaction evidence="8">
        <text>Hydrolysis of terminal non-reducing beta-D-fructofuranoside residues in beta-D-fructofuranosides.</text>
        <dbReference type="EC" id="3.2.1.26"/>
    </reaction>
</comment>
<gene>
    <name evidence="12" type="ORF">HM131_03500</name>
</gene>
<dbReference type="InterPro" id="IPR001362">
    <property type="entry name" value="Glyco_hydro_32"/>
</dbReference>